<dbReference type="PANTHER" id="PTHR10098">
    <property type="entry name" value="RAPSYN-RELATED"/>
    <property type="match status" value="1"/>
</dbReference>
<dbReference type="InterPro" id="IPR019734">
    <property type="entry name" value="TPR_rpt"/>
</dbReference>
<dbReference type="SMART" id="SM00028">
    <property type="entry name" value="TPR"/>
    <property type="match status" value="5"/>
</dbReference>
<dbReference type="InterPro" id="IPR012334">
    <property type="entry name" value="Pectin_lyas_fold"/>
</dbReference>
<dbReference type="Pfam" id="PF13181">
    <property type="entry name" value="TPR_8"/>
    <property type="match status" value="1"/>
</dbReference>
<name>A0A975BM38_9BACT</name>
<dbReference type="KEGG" id="dmm:dnm_040200"/>
<reference evidence="2" key="1">
    <citation type="journal article" date="2021" name="Microb. Physiol.">
        <title>Proteogenomic Insights into the Physiology of Marine, Sulfate-Reducing, Filamentous Desulfonema limicola and Desulfonema magnum.</title>
        <authorList>
            <person name="Schnaars V."/>
            <person name="Wohlbrand L."/>
            <person name="Scheve S."/>
            <person name="Hinrichs C."/>
            <person name="Reinhardt R."/>
            <person name="Rabus R."/>
        </authorList>
    </citation>
    <scope>NUCLEOTIDE SEQUENCE</scope>
    <source>
        <strain evidence="2">4be13</strain>
    </source>
</reference>
<evidence type="ECO:0000259" key="1">
    <source>
        <dbReference type="Pfam" id="PF12770"/>
    </source>
</evidence>
<evidence type="ECO:0000313" key="2">
    <source>
        <dbReference type="EMBL" id="QTA87980.1"/>
    </source>
</evidence>
<dbReference type="Pfam" id="PF12770">
    <property type="entry name" value="CHAT"/>
    <property type="match status" value="1"/>
</dbReference>
<keyword evidence="3" id="KW-1185">Reference proteome</keyword>
<dbReference type="InterPro" id="IPR011990">
    <property type="entry name" value="TPR-like_helical_dom_sf"/>
</dbReference>
<accession>A0A975BM38</accession>
<dbReference type="AlphaFoldDB" id="A0A975BM38"/>
<evidence type="ECO:0000313" key="3">
    <source>
        <dbReference type="Proteomes" id="UP000663722"/>
    </source>
</evidence>
<dbReference type="RefSeq" id="WP_207682953.1">
    <property type="nucleotide sequence ID" value="NZ_CP061800.1"/>
</dbReference>
<sequence>MNANDLEMNKGYVSSGSLDTGGNTDPGGNISIVAGESVNISGSGADDLGLFGDYYGVYSQTMSERDGGKITIKTDDLTLTKDAMINAQTYGGGRGGNVELDINRLEVHEGGTITTSTRGAGDSGDISIFAGESVNISGSGVKLDKSWIYTATHSSGSGGDLTISTPHMTIGENGHIYANTLGDETWDGNTLQDGRAGDIIIQDMERLELSHGGTISAASESTGQGGNIRLINVNALDMTNEASISAKSTRSGHAGDIFIISADSMRIDQSSVTTESDVSGGGRMTINVKNAIHLSDGRITTTVQGGSDDAGDISIDPEFVTLNQSEIIAKAYEGNGGNIRIVADHFIQSAGSEVDASSELGIDGLVEIKSPEEDASKGLAALPENYLDATRWVKTPCAKRTGESELRFVLTKRDSLPTPLDDWLASPPLAFGDSDAADFYHKGDFEHAAEIWEKEREKPDFFKKPASCADTLVCLTTAYQAMGYYQKALSVLEEALPVIEKNNDAYAKALLFGTLGDIYLSCGDAEKAKAYLEKGQKAVHSEENPLLETSLLNNMGNVFAVNEAYDKAKEAYMQGADLVEGTPLKSKILINLLRVRSWIGGDGNILTQAENIISQIESLPNSHHKAADMISLAFIVQRIGKELPSESRLEEIPHELLHKARQIAEALEDTRIAAYAYGYIGELYEAENRFSDALNMTRKAVFYAQQTDSPEILYRWQWQLGRLFRSQGDIENAVSAFNNAVSTLNPIRSEFFTGYRSQIKNTFGEQIRPVYLGLAELLLKQTKTSESVLCSEGEASPLCKARDTMELLKTAELEDFFQDECVTALRKKSIRLDKASSHTAVIYPILLPDHLAMLLILGDGMKQITVPANPEELRNTAMQFRDELQSLRSYEFRNSAQYLYDQLIRPIETELSDENIDTLIVAPDGSLRSIPFSALCDGKHYLIEKYAIVTIPGTTLVDPKPIDKENAEVLLSGLSEARQNFKPLENVPEELSDIKTVMGGKILQDEAYTVDNIDYEFKNHEYSIVHIATHGEFGGTAKNSFLLTYDGKLTMDKLEHVVGIGRFRENPLELLTLSACQTASGNERAVLGLAGVAIKAGARSAIATLWSVNDKTTSLAMREFYRRLGESDISKAKALQNAQKELISQGYHHPYYWAPFLLIGNWL</sequence>
<dbReference type="InterPro" id="IPR011050">
    <property type="entry name" value="Pectin_lyase_fold/virulence"/>
</dbReference>
<dbReference type="Gene3D" id="2.160.20.10">
    <property type="entry name" value="Single-stranded right-handed beta-helix, Pectin lyase-like"/>
    <property type="match status" value="2"/>
</dbReference>
<dbReference type="SUPFAM" id="SSF51126">
    <property type="entry name" value="Pectin lyase-like"/>
    <property type="match status" value="3"/>
</dbReference>
<dbReference type="SUPFAM" id="SSF48452">
    <property type="entry name" value="TPR-like"/>
    <property type="match status" value="2"/>
</dbReference>
<gene>
    <name evidence="2" type="ORF">dnm_040200</name>
</gene>
<dbReference type="Proteomes" id="UP000663722">
    <property type="component" value="Chromosome"/>
</dbReference>
<dbReference type="EMBL" id="CP061800">
    <property type="protein sequence ID" value="QTA87980.1"/>
    <property type="molecule type" value="Genomic_DNA"/>
</dbReference>
<feature type="domain" description="CHAT" evidence="1">
    <location>
        <begin position="894"/>
        <end position="1161"/>
    </location>
</feature>
<dbReference type="InterPro" id="IPR024983">
    <property type="entry name" value="CHAT_dom"/>
</dbReference>
<organism evidence="2 3">
    <name type="scientific">Desulfonema magnum</name>
    <dbReference type="NCBI Taxonomy" id="45655"/>
    <lineage>
        <taxon>Bacteria</taxon>
        <taxon>Pseudomonadati</taxon>
        <taxon>Thermodesulfobacteriota</taxon>
        <taxon>Desulfobacteria</taxon>
        <taxon>Desulfobacterales</taxon>
        <taxon>Desulfococcaceae</taxon>
        <taxon>Desulfonema</taxon>
    </lineage>
</organism>
<dbReference type="Gene3D" id="1.25.40.10">
    <property type="entry name" value="Tetratricopeptide repeat domain"/>
    <property type="match status" value="2"/>
</dbReference>
<dbReference type="PANTHER" id="PTHR10098:SF112">
    <property type="entry name" value="SLR0380 PROTEIN"/>
    <property type="match status" value="1"/>
</dbReference>
<protein>
    <submittedName>
        <fullName evidence="2">Tetratricopeptide repeat-containing protein</fullName>
    </submittedName>
</protein>
<proteinExistence type="predicted"/>